<dbReference type="GO" id="GO:0005524">
    <property type="term" value="F:ATP binding"/>
    <property type="evidence" value="ECO:0007669"/>
    <property type="project" value="UniProtKB-UniRule"/>
</dbReference>
<dbReference type="GO" id="GO:0045259">
    <property type="term" value="C:proton-transporting ATP synthase complex"/>
    <property type="evidence" value="ECO:0007669"/>
    <property type="project" value="UniProtKB-KW"/>
</dbReference>
<sequence>MDRVGMPLSFCMLFSTQTCSFFSMVTIRPDEISSIIRKQIEEYTQEVRVMNVGTVLQVGDGIARIYGLDKVMAGELLEFEDGTIGIALNLELDNVGAVLMGEGLTIQEGSSVKATGKIAQIPVGQAYLGRVVNALAHPIDGKGAIDSSDSRLIESPAPGIISRRSVYEPMQTGLLAIDSMIPIGRGQRELIIGDRQTGKTAVAIDTILNQKGQNVICVYVAIGQKASSVAQVVNVLTERGAMEYTIVVAENANSSATLQFLAPYTGAALAEYFMYKGQHALVIYDDLSKQAQAYRQMSLLLRRPPGREAYPGDVFYLHSRLLERAAKLSSQLGEGSMTALPIVETQAGDVSAYIPTNVISITDGQIFLSADLFNAGIRPAINVGISVSRVGSAAQIKAMKKVAGKLKLELAQFAELEAFAQFASDLDKATQNQLARGQRLRELLKQAQTAPLSVEQQVATIYTGINGYLDKIEVGQVRKFLASLRSFIEANEPKFGEIIRSTKTFTEEAEEILKKAIQEHTEAFLASSN</sequence>
<keyword evidence="12 14" id="KW-0139">CF(1)</keyword>
<name>A0A191T6H5_9VIRI</name>
<feature type="binding site" evidence="14">
    <location>
        <begin position="193"/>
        <end position="200"/>
    </location>
    <ligand>
        <name>ATP</name>
        <dbReference type="ChEBI" id="CHEBI:30616"/>
    </ligand>
</feature>
<dbReference type="EC" id="7.1.2.2" evidence="14 17"/>
<evidence type="ECO:0000256" key="4">
    <source>
        <dbReference type="ARBA" id="ARBA00011648"/>
    </source>
</evidence>
<gene>
    <name evidence="14 17 21" type="primary">atpA</name>
</gene>
<protein>
    <recommendedName>
        <fullName evidence="14 17">ATP synthase subunit alpha, chloroplastic</fullName>
        <ecNumber evidence="14 17">7.1.2.2</ecNumber>
    </recommendedName>
    <alternativeName>
        <fullName evidence="14">ATP synthase F1 sector subunit alpha</fullName>
    </alternativeName>
    <alternativeName>
        <fullName evidence="14">F-ATPase subunit alpha</fullName>
    </alternativeName>
</protein>
<evidence type="ECO:0000256" key="11">
    <source>
        <dbReference type="ARBA" id="ARBA00023136"/>
    </source>
</evidence>
<dbReference type="GO" id="GO:0046933">
    <property type="term" value="F:proton-transporting ATP synthase activity, rotational mechanism"/>
    <property type="evidence" value="ECO:0007669"/>
    <property type="project" value="UniProtKB-UniRule"/>
</dbReference>
<feature type="domain" description="ATPase F1/V1/A1 complex alpha/beta subunit nucleotide-binding" evidence="18">
    <location>
        <begin position="173"/>
        <end position="388"/>
    </location>
</feature>
<dbReference type="HAMAP" id="MF_01346">
    <property type="entry name" value="ATP_synth_alpha_bact"/>
    <property type="match status" value="1"/>
</dbReference>
<evidence type="ECO:0000313" key="21">
    <source>
        <dbReference type="EMBL" id="ANI25999.1"/>
    </source>
</evidence>
<dbReference type="FunFam" id="2.40.30.20:FF:000001">
    <property type="entry name" value="ATP synthase subunit alpha"/>
    <property type="match status" value="1"/>
</dbReference>
<keyword evidence="14 16" id="KW-0793">Thylakoid</keyword>
<evidence type="ECO:0000256" key="9">
    <source>
        <dbReference type="ARBA" id="ARBA00022967"/>
    </source>
</evidence>
<dbReference type="InterPro" id="IPR033732">
    <property type="entry name" value="ATP_synth_F1_a_nt-bd_dom"/>
</dbReference>
<evidence type="ECO:0000256" key="14">
    <source>
        <dbReference type="HAMAP-Rule" id="MF_01346"/>
    </source>
</evidence>
<evidence type="ECO:0000256" key="7">
    <source>
        <dbReference type="ARBA" id="ARBA00022781"/>
    </source>
</evidence>
<dbReference type="InterPro" id="IPR020003">
    <property type="entry name" value="ATPase_a/bsu_AS"/>
</dbReference>
<evidence type="ECO:0000256" key="15">
    <source>
        <dbReference type="RuleBase" id="RU000339"/>
    </source>
</evidence>
<comment type="catalytic activity">
    <reaction evidence="14 17">
        <text>ATP + H2O + 4 H(+)(in) = ADP + phosphate + 5 H(+)(out)</text>
        <dbReference type="Rhea" id="RHEA:57720"/>
        <dbReference type="ChEBI" id="CHEBI:15377"/>
        <dbReference type="ChEBI" id="CHEBI:15378"/>
        <dbReference type="ChEBI" id="CHEBI:30616"/>
        <dbReference type="ChEBI" id="CHEBI:43474"/>
        <dbReference type="ChEBI" id="CHEBI:456216"/>
        <dbReference type="EC" id="7.1.2.2"/>
    </reaction>
</comment>
<comment type="subunit">
    <text evidence="4">F-type ATPases have 2 components, CF(1) - the catalytic core - and CF(0) - the membrane proton channel. CF(1) has five subunits: alpha(3), beta(3), gamma(1), delta(1), epsilon(1). CF(0) has three main subunits: a, b and c.</text>
</comment>
<dbReference type="NCBIfam" id="NF009884">
    <property type="entry name" value="PRK13343.1"/>
    <property type="match status" value="1"/>
</dbReference>
<evidence type="ECO:0000259" key="19">
    <source>
        <dbReference type="Pfam" id="PF00306"/>
    </source>
</evidence>
<dbReference type="InterPro" id="IPR038376">
    <property type="entry name" value="ATP_synth_asu_C_sf"/>
</dbReference>
<keyword evidence="10 14" id="KW-0406">Ion transport</keyword>
<dbReference type="FunFam" id="3.40.50.300:FF:000002">
    <property type="entry name" value="ATP synthase subunit alpha"/>
    <property type="match status" value="1"/>
</dbReference>
<dbReference type="InterPro" id="IPR023366">
    <property type="entry name" value="ATP_synth_asu-like_sf"/>
</dbReference>
<evidence type="ECO:0000259" key="20">
    <source>
        <dbReference type="Pfam" id="PF02874"/>
    </source>
</evidence>
<evidence type="ECO:0000256" key="17">
    <source>
        <dbReference type="RuleBase" id="RU004286"/>
    </source>
</evidence>
<keyword evidence="9 14" id="KW-1278">Translocase</keyword>
<dbReference type="GO" id="GO:0009535">
    <property type="term" value="C:chloroplast thylakoid membrane"/>
    <property type="evidence" value="ECO:0007669"/>
    <property type="project" value="UniProtKB-SubCell"/>
</dbReference>
<dbReference type="NCBIfam" id="TIGR00962">
    <property type="entry name" value="atpA"/>
    <property type="match status" value="1"/>
</dbReference>
<dbReference type="Gene3D" id="1.20.150.20">
    <property type="entry name" value="ATP synthase alpha/beta chain, C-terminal domain"/>
    <property type="match status" value="1"/>
</dbReference>
<dbReference type="CDD" id="cd18116">
    <property type="entry name" value="ATP-synt_F1_alpha_N"/>
    <property type="match status" value="1"/>
</dbReference>
<dbReference type="PROSITE" id="PS00152">
    <property type="entry name" value="ATPASE_ALPHA_BETA"/>
    <property type="match status" value="1"/>
</dbReference>
<feature type="domain" description="ATP synthase alpha subunit C-terminal" evidence="19">
    <location>
        <begin position="395"/>
        <end position="519"/>
    </location>
</feature>
<keyword evidence="11 14" id="KW-0472">Membrane</keyword>
<dbReference type="InterPro" id="IPR004100">
    <property type="entry name" value="ATPase_F1/V1/A1_a/bsu_N"/>
</dbReference>
<comment type="function">
    <text evidence="1 14 17">Produces ATP from ADP in the presence of a proton gradient across the membrane. The alpha chain is a regulatory subunit.</text>
</comment>
<dbReference type="Pfam" id="PF00306">
    <property type="entry name" value="ATP-synt_ab_C"/>
    <property type="match status" value="1"/>
</dbReference>
<organism evidence="21">
    <name type="scientific">Klebsormidium sp. SAG 51.86</name>
    <dbReference type="NCBI Taxonomy" id="1856625"/>
    <lineage>
        <taxon>Eukaryota</taxon>
        <taxon>Viridiplantae</taxon>
        <taxon>Streptophyta</taxon>
        <taxon>Klebsormidiophyceae</taxon>
        <taxon>Klebsormidiales</taxon>
        <taxon>Klebsormidiaceae</taxon>
        <taxon>Klebsormidium</taxon>
    </lineage>
</organism>
<dbReference type="InterPro" id="IPR000793">
    <property type="entry name" value="ATP_synth_asu_C"/>
</dbReference>
<accession>A0A191T6H5</accession>
<dbReference type="InterPro" id="IPR000194">
    <property type="entry name" value="ATPase_F1/V1/A1_a/bsu_nucl-bd"/>
</dbReference>
<dbReference type="PIRSF" id="PIRSF039088">
    <property type="entry name" value="F_ATPase_subunit_alpha"/>
    <property type="match status" value="1"/>
</dbReference>
<dbReference type="SUPFAM" id="SSF52540">
    <property type="entry name" value="P-loop containing nucleoside triphosphate hydrolases"/>
    <property type="match status" value="1"/>
</dbReference>
<dbReference type="PANTHER" id="PTHR48082:SF2">
    <property type="entry name" value="ATP SYNTHASE SUBUNIT ALPHA, MITOCHONDRIAL"/>
    <property type="match status" value="1"/>
</dbReference>
<dbReference type="GO" id="GO:0043531">
    <property type="term" value="F:ADP binding"/>
    <property type="evidence" value="ECO:0007669"/>
    <property type="project" value="TreeGrafter"/>
</dbReference>
<keyword evidence="5 14" id="KW-0813">Transport</keyword>
<keyword evidence="6 14" id="KW-0547">Nucleotide-binding</keyword>
<dbReference type="InterPro" id="IPR005294">
    <property type="entry name" value="ATP_synth_F1_asu"/>
</dbReference>
<dbReference type="FunFam" id="1.20.150.20:FF:000001">
    <property type="entry name" value="ATP synthase subunit alpha"/>
    <property type="match status" value="1"/>
</dbReference>
<feature type="site" description="Required for activity" evidence="14">
    <location>
        <position position="386"/>
    </location>
</feature>
<reference evidence="21" key="1">
    <citation type="journal article" date="2016" name="Front. Plant Sci.">
        <title>Comparative Chloroplast Genome Analyses of Streptophyte Green Algae Uncover Major Structural Alterations in the Klebsormidiophyceae, Coleochaetophyceae and Zygnematophyceae.</title>
        <authorList>
            <person name="Lemieux C."/>
            <person name="Otis C."/>
            <person name="Turmel M."/>
        </authorList>
    </citation>
    <scope>NUCLEOTIDE SEQUENCE</scope>
</reference>
<dbReference type="Pfam" id="PF02874">
    <property type="entry name" value="ATP-synt_ab_N"/>
    <property type="match status" value="1"/>
</dbReference>
<dbReference type="CDD" id="cd01132">
    <property type="entry name" value="F1-ATPase_alpha_CD"/>
    <property type="match status" value="1"/>
</dbReference>
<dbReference type="CDD" id="cd18113">
    <property type="entry name" value="ATP-synt_F1_alpha_C"/>
    <property type="match status" value="1"/>
</dbReference>
<keyword evidence="8 14" id="KW-0067">ATP-binding</keyword>
<evidence type="ECO:0000256" key="8">
    <source>
        <dbReference type="ARBA" id="ARBA00022840"/>
    </source>
</evidence>
<keyword evidence="16 21" id="KW-0150">Chloroplast</keyword>
<keyword evidence="17 21" id="KW-0934">Plastid</keyword>
<dbReference type="AlphaFoldDB" id="A0A191T6H5"/>
<dbReference type="Pfam" id="PF00006">
    <property type="entry name" value="ATP-synt_ab"/>
    <property type="match status" value="1"/>
</dbReference>
<comment type="similarity">
    <text evidence="3 14 15">Belongs to the ATPase alpha/beta chains family.</text>
</comment>
<keyword evidence="13 14" id="KW-0066">ATP synthesis</keyword>
<evidence type="ECO:0000256" key="10">
    <source>
        <dbReference type="ARBA" id="ARBA00023065"/>
    </source>
</evidence>
<dbReference type="EMBL" id="KU646497">
    <property type="protein sequence ID" value="ANI25999.1"/>
    <property type="molecule type" value="Genomic_DNA"/>
</dbReference>
<evidence type="ECO:0000256" key="2">
    <source>
        <dbReference type="ARBA" id="ARBA00004170"/>
    </source>
</evidence>
<comment type="subunit">
    <text evidence="14 17">F-type ATPases have 2 components, CF(1) - the catalytic core - and CF(0) - the membrane proton channel. CF(1) has five subunits: alpha(3), beta(3), gamma(1), delta(1), epsilon(1). CF(0) has four main subunits: a, b, b' and c.</text>
</comment>
<dbReference type="InterPro" id="IPR027417">
    <property type="entry name" value="P-loop_NTPase"/>
</dbReference>
<evidence type="ECO:0000259" key="18">
    <source>
        <dbReference type="Pfam" id="PF00006"/>
    </source>
</evidence>
<evidence type="ECO:0000256" key="5">
    <source>
        <dbReference type="ARBA" id="ARBA00022448"/>
    </source>
</evidence>
<evidence type="ECO:0000256" key="6">
    <source>
        <dbReference type="ARBA" id="ARBA00022741"/>
    </source>
</evidence>
<dbReference type="SUPFAM" id="SSF50615">
    <property type="entry name" value="N-terminal domain of alpha and beta subunits of F1 ATP synthase"/>
    <property type="match status" value="1"/>
</dbReference>
<dbReference type="Gene3D" id="3.40.50.300">
    <property type="entry name" value="P-loop containing nucleotide triphosphate hydrolases"/>
    <property type="match status" value="1"/>
</dbReference>
<geneLocation type="chloroplast" evidence="21"/>
<evidence type="ECO:0000256" key="3">
    <source>
        <dbReference type="ARBA" id="ARBA00008936"/>
    </source>
</evidence>
<dbReference type="Gene3D" id="2.40.30.20">
    <property type="match status" value="1"/>
</dbReference>
<evidence type="ECO:0000256" key="12">
    <source>
        <dbReference type="ARBA" id="ARBA00023196"/>
    </source>
</evidence>
<proteinExistence type="inferred from homology"/>
<evidence type="ECO:0000256" key="13">
    <source>
        <dbReference type="ARBA" id="ARBA00023310"/>
    </source>
</evidence>
<keyword evidence="7 14" id="KW-0375">Hydrogen ion transport</keyword>
<evidence type="ECO:0000256" key="1">
    <source>
        <dbReference type="ARBA" id="ARBA00003784"/>
    </source>
</evidence>
<comment type="subcellular location">
    <subcellularLocation>
        <location evidence="2">Membrane</location>
        <topology evidence="2">Peripheral membrane protein</topology>
    </subcellularLocation>
    <subcellularLocation>
        <location evidence="14 16">Plastid</location>
        <location evidence="14 16">Chloroplast thylakoid membrane</location>
        <topology evidence="14 16">Peripheral membrane protein</topology>
    </subcellularLocation>
</comment>
<dbReference type="PANTHER" id="PTHR48082">
    <property type="entry name" value="ATP SYNTHASE SUBUNIT ALPHA, MITOCHONDRIAL"/>
    <property type="match status" value="1"/>
</dbReference>
<feature type="domain" description="ATPase F1/V1/A1 complex alpha/beta subunit N-terminal" evidence="20">
    <location>
        <begin position="50"/>
        <end position="116"/>
    </location>
</feature>
<evidence type="ECO:0000256" key="16">
    <source>
        <dbReference type="RuleBase" id="RU000341"/>
    </source>
</evidence>
<dbReference type="InterPro" id="IPR036121">
    <property type="entry name" value="ATPase_F1/V1/A1_a/bsu_N_sf"/>
</dbReference>
<dbReference type="SUPFAM" id="SSF47917">
    <property type="entry name" value="C-terminal domain of alpha and beta subunits of F1 ATP synthase"/>
    <property type="match status" value="1"/>
</dbReference>